<dbReference type="Proteomes" id="UP000295636">
    <property type="component" value="Unassembled WGS sequence"/>
</dbReference>
<accession>A0A4R5KC48</accession>
<dbReference type="AlphaFoldDB" id="A0A4R5KC48"/>
<feature type="compositionally biased region" description="Low complexity" evidence="1">
    <location>
        <begin position="65"/>
        <end position="78"/>
    </location>
</feature>
<evidence type="ECO:0000256" key="1">
    <source>
        <dbReference type="SAM" id="MobiDB-lite"/>
    </source>
</evidence>
<comment type="caution">
    <text evidence="2">The sequence shown here is derived from an EMBL/GenBank/DDBJ whole genome shotgun (WGS) entry which is preliminary data.</text>
</comment>
<dbReference type="RefSeq" id="WP_133235855.1">
    <property type="nucleotide sequence ID" value="NZ_SMRT01000025.1"/>
</dbReference>
<proteinExistence type="predicted"/>
<name>A0A4R5KC48_9BACL</name>
<protein>
    <submittedName>
        <fullName evidence="2">Uncharacterized protein</fullName>
    </submittedName>
</protein>
<keyword evidence="3" id="KW-1185">Reference proteome</keyword>
<evidence type="ECO:0000313" key="2">
    <source>
        <dbReference type="EMBL" id="TDF91707.1"/>
    </source>
</evidence>
<feature type="region of interest" description="Disordered" evidence="1">
    <location>
        <begin position="57"/>
        <end position="85"/>
    </location>
</feature>
<organism evidence="2 3">
    <name type="scientific">Paenibacillus piri</name>
    <dbReference type="NCBI Taxonomy" id="2547395"/>
    <lineage>
        <taxon>Bacteria</taxon>
        <taxon>Bacillati</taxon>
        <taxon>Bacillota</taxon>
        <taxon>Bacilli</taxon>
        <taxon>Bacillales</taxon>
        <taxon>Paenibacillaceae</taxon>
        <taxon>Paenibacillus</taxon>
    </lineage>
</organism>
<evidence type="ECO:0000313" key="3">
    <source>
        <dbReference type="Proteomes" id="UP000295636"/>
    </source>
</evidence>
<dbReference type="OrthoDB" id="2625515at2"/>
<sequence length="85" mass="9681">MKKSILVREDLWIAGPPIFHGGTVPAALAWVRELADPFYIQLKDPFLKPEQRIALNGHDENYKLPSSQDKQKPSSPDPGDFDKYF</sequence>
<reference evidence="2 3" key="1">
    <citation type="submission" date="2019-03" db="EMBL/GenBank/DDBJ databases">
        <title>This is whole genome sequence of Paenibacillus sp MS74 strain.</title>
        <authorList>
            <person name="Trinh H.N."/>
        </authorList>
    </citation>
    <scope>NUCLEOTIDE SEQUENCE [LARGE SCALE GENOMIC DNA]</scope>
    <source>
        <strain evidence="2 3">MS74</strain>
    </source>
</reference>
<dbReference type="EMBL" id="SMRT01000025">
    <property type="protein sequence ID" value="TDF91707.1"/>
    <property type="molecule type" value="Genomic_DNA"/>
</dbReference>
<gene>
    <name evidence="2" type="ORF">E1757_31710</name>
</gene>